<dbReference type="Gene3D" id="3.40.50.300">
    <property type="entry name" value="P-loop containing nucleotide triphosphate hydrolases"/>
    <property type="match status" value="1"/>
</dbReference>
<evidence type="ECO:0000313" key="5">
    <source>
        <dbReference type="EMBL" id="PHT60946.1"/>
    </source>
</evidence>
<evidence type="ECO:0000256" key="1">
    <source>
        <dbReference type="ARBA" id="ARBA00004170"/>
    </source>
</evidence>
<dbReference type="AlphaFoldDB" id="A0A2G2XTU9"/>
<dbReference type="EMBL" id="AYRZ02000437">
    <property type="protein sequence ID" value="PHT60946.1"/>
    <property type="molecule type" value="Genomic_DNA"/>
</dbReference>
<dbReference type="Pfam" id="PF00931">
    <property type="entry name" value="NB-ARC"/>
    <property type="match status" value="1"/>
</dbReference>
<evidence type="ECO:0000313" key="6">
    <source>
        <dbReference type="Proteomes" id="UP000222542"/>
    </source>
</evidence>
<dbReference type="PANTHER" id="PTHR11017">
    <property type="entry name" value="LEUCINE-RICH REPEAT-CONTAINING PROTEIN"/>
    <property type="match status" value="1"/>
</dbReference>
<feature type="domain" description="NB-ARC" evidence="4">
    <location>
        <begin position="7"/>
        <end position="161"/>
    </location>
</feature>
<dbReference type="GO" id="GO:0043531">
    <property type="term" value="F:ADP binding"/>
    <property type="evidence" value="ECO:0007669"/>
    <property type="project" value="InterPro"/>
</dbReference>
<proteinExistence type="predicted"/>
<accession>A0A2G2XTU9</accession>
<dbReference type="InterPro" id="IPR002182">
    <property type="entry name" value="NB-ARC"/>
</dbReference>
<sequence length="258" mass="29935">MLQIEINDVWIVGIWGKGRVDKIIIAKAIVDTLSYQFKDACFLMDVKENAKKSQLHSLQNILLSELLRKKDDYVKNKYDWKCMILSRLCSMKVLTVLDEIDHSDHLEYLEDDLGYFGDGIRFVVTTRNTDMIKNDDEIYEVSTLPDHGVVQLLNRYAFRKKILDECFMKFSLEVVNHDKGLPLSLKGLFSGLPGDDPNMHLVNFITICKPFDNPGVSQNAIRLRLFPLSLSREAIMWLNELTPDPITHWRKLKEVFLQ</sequence>
<organism evidence="5 6">
    <name type="scientific">Capsicum annuum</name>
    <name type="common">Capsicum pepper</name>
    <dbReference type="NCBI Taxonomy" id="4072"/>
    <lineage>
        <taxon>Eukaryota</taxon>
        <taxon>Viridiplantae</taxon>
        <taxon>Streptophyta</taxon>
        <taxon>Embryophyta</taxon>
        <taxon>Tracheophyta</taxon>
        <taxon>Spermatophyta</taxon>
        <taxon>Magnoliopsida</taxon>
        <taxon>eudicotyledons</taxon>
        <taxon>Gunneridae</taxon>
        <taxon>Pentapetalae</taxon>
        <taxon>asterids</taxon>
        <taxon>lamiids</taxon>
        <taxon>Solanales</taxon>
        <taxon>Solanaceae</taxon>
        <taxon>Solanoideae</taxon>
        <taxon>Capsiceae</taxon>
        <taxon>Capsicum</taxon>
    </lineage>
</organism>
<gene>
    <name evidence="5" type="ORF">T459_35204</name>
</gene>
<dbReference type="PANTHER" id="PTHR11017:SF393">
    <property type="entry name" value="ADP-RIBOSYL CYCLASE_CYCLIC ADP-RIBOSE HYDROLASE"/>
    <property type="match status" value="1"/>
</dbReference>
<evidence type="ECO:0000259" key="4">
    <source>
        <dbReference type="Pfam" id="PF00931"/>
    </source>
</evidence>
<evidence type="ECO:0000256" key="2">
    <source>
        <dbReference type="ARBA" id="ARBA00023054"/>
    </source>
</evidence>
<dbReference type="InterPro" id="IPR027417">
    <property type="entry name" value="P-loop_NTPase"/>
</dbReference>
<reference evidence="5 6" key="2">
    <citation type="journal article" date="2017" name="Genome Biol.">
        <title>New reference genome sequences of hot pepper reveal the massive evolution of plant disease-resistance genes by retroduplication.</title>
        <authorList>
            <person name="Kim S."/>
            <person name="Park J."/>
            <person name="Yeom S.I."/>
            <person name="Kim Y.M."/>
            <person name="Seo E."/>
            <person name="Kim K.T."/>
            <person name="Kim M.S."/>
            <person name="Lee J.M."/>
            <person name="Cheong K."/>
            <person name="Shin H.S."/>
            <person name="Kim S.B."/>
            <person name="Han K."/>
            <person name="Lee J."/>
            <person name="Park M."/>
            <person name="Lee H.A."/>
            <person name="Lee H.Y."/>
            <person name="Lee Y."/>
            <person name="Oh S."/>
            <person name="Lee J.H."/>
            <person name="Choi E."/>
            <person name="Choi E."/>
            <person name="Lee S.E."/>
            <person name="Jeon J."/>
            <person name="Kim H."/>
            <person name="Choi G."/>
            <person name="Song H."/>
            <person name="Lee J."/>
            <person name="Lee S.C."/>
            <person name="Kwon J.K."/>
            <person name="Lee H.Y."/>
            <person name="Koo N."/>
            <person name="Hong Y."/>
            <person name="Kim R.W."/>
            <person name="Kang W.H."/>
            <person name="Huh J.H."/>
            <person name="Kang B.C."/>
            <person name="Yang T.J."/>
            <person name="Lee Y.H."/>
            <person name="Bennetzen J.L."/>
            <person name="Choi D."/>
        </authorList>
    </citation>
    <scope>NUCLEOTIDE SEQUENCE [LARGE SCALE GENOMIC DNA]</scope>
    <source>
        <strain evidence="6">cv. CM334</strain>
    </source>
</reference>
<comment type="subcellular location">
    <subcellularLocation>
        <location evidence="1">Membrane</location>
        <topology evidence="1">Peripheral membrane protein</topology>
    </subcellularLocation>
</comment>
<dbReference type="PRINTS" id="PR00364">
    <property type="entry name" value="DISEASERSIST"/>
</dbReference>
<dbReference type="GO" id="GO:0005524">
    <property type="term" value="F:ATP binding"/>
    <property type="evidence" value="ECO:0007669"/>
    <property type="project" value="UniProtKB-KW"/>
</dbReference>
<comment type="caution">
    <text evidence="5">The sequence shown here is derived from an EMBL/GenBank/DDBJ whole genome shotgun (WGS) entry which is preliminary data.</text>
</comment>
<name>A0A2G2XTU9_CAPAN</name>
<dbReference type="GO" id="GO:0016020">
    <property type="term" value="C:membrane"/>
    <property type="evidence" value="ECO:0007669"/>
    <property type="project" value="UniProtKB-SubCell"/>
</dbReference>
<dbReference type="SUPFAM" id="SSF52540">
    <property type="entry name" value="P-loop containing nucleoside triphosphate hydrolases"/>
    <property type="match status" value="1"/>
</dbReference>
<dbReference type="Proteomes" id="UP000222542">
    <property type="component" value="Unassembled WGS sequence"/>
</dbReference>
<protein>
    <recommendedName>
        <fullName evidence="4">NB-ARC domain-containing protein</fullName>
    </recommendedName>
</protein>
<dbReference type="InterPro" id="IPR044974">
    <property type="entry name" value="Disease_R_plants"/>
</dbReference>
<dbReference type="Gramene" id="PHT60946">
    <property type="protein sequence ID" value="PHT60946"/>
    <property type="gene ID" value="T459_35204"/>
</dbReference>
<keyword evidence="6" id="KW-1185">Reference proteome</keyword>
<reference evidence="5 6" key="1">
    <citation type="journal article" date="2014" name="Nat. Genet.">
        <title>Genome sequence of the hot pepper provides insights into the evolution of pungency in Capsicum species.</title>
        <authorList>
            <person name="Kim S."/>
            <person name="Park M."/>
            <person name="Yeom S.I."/>
            <person name="Kim Y.M."/>
            <person name="Lee J.M."/>
            <person name="Lee H.A."/>
            <person name="Seo E."/>
            <person name="Choi J."/>
            <person name="Cheong K."/>
            <person name="Kim K.T."/>
            <person name="Jung K."/>
            <person name="Lee G.W."/>
            <person name="Oh S.K."/>
            <person name="Bae C."/>
            <person name="Kim S.B."/>
            <person name="Lee H.Y."/>
            <person name="Kim S.Y."/>
            <person name="Kim M.S."/>
            <person name="Kang B.C."/>
            <person name="Jo Y.D."/>
            <person name="Yang H.B."/>
            <person name="Jeong H.J."/>
            <person name="Kang W.H."/>
            <person name="Kwon J.K."/>
            <person name="Shin C."/>
            <person name="Lim J.Y."/>
            <person name="Park J.H."/>
            <person name="Huh J.H."/>
            <person name="Kim J.S."/>
            <person name="Kim B.D."/>
            <person name="Cohen O."/>
            <person name="Paran I."/>
            <person name="Suh M.C."/>
            <person name="Lee S.B."/>
            <person name="Kim Y.K."/>
            <person name="Shin Y."/>
            <person name="Noh S.J."/>
            <person name="Park J."/>
            <person name="Seo Y.S."/>
            <person name="Kwon S.Y."/>
            <person name="Kim H.A."/>
            <person name="Park J.M."/>
            <person name="Kim H.J."/>
            <person name="Choi S.B."/>
            <person name="Bosland P.W."/>
            <person name="Reeves G."/>
            <person name="Jo S.H."/>
            <person name="Lee B.W."/>
            <person name="Cho H.T."/>
            <person name="Choi H.S."/>
            <person name="Lee M.S."/>
            <person name="Yu Y."/>
            <person name="Do Choi Y."/>
            <person name="Park B.S."/>
            <person name="van Deynze A."/>
            <person name="Ashrafi H."/>
            <person name="Hill T."/>
            <person name="Kim W.T."/>
            <person name="Pai H.S."/>
            <person name="Ahn H.K."/>
            <person name="Yeam I."/>
            <person name="Giovannoni J.J."/>
            <person name="Rose J.K."/>
            <person name="Sorensen I."/>
            <person name="Lee S.J."/>
            <person name="Kim R.W."/>
            <person name="Choi I.Y."/>
            <person name="Choi B.S."/>
            <person name="Lim J.S."/>
            <person name="Lee Y.H."/>
            <person name="Choi D."/>
        </authorList>
    </citation>
    <scope>NUCLEOTIDE SEQUENCE [LARGE SCALE GENOMIC DNA]</scope>
    <source>
        <strain evidence="6">cv. CM334</strain>
    </source>
</reference>
<keyword evidence="3" id="KW-0472">Membrane</keyword>
<dbReference type="GO" id="GO:0006952">
    <property type="term" value="P:defense response"/>
    <property type="evidence" value="ECO:0007669"/>
    <property type="project" value="InterPro"/>
</dbReference>
<evidence type="ECO:0000256" key="3">
    <source>
        <dbReference type="ARBA" id="ARBA00023136"/>
    </source>
</evidence>
<keyword evidence="2" id="KW-0175">Coiled coil</keyword>